<dbReference type="EMBL" id="GDID01002078">
    <property type="protein sequence ID" value="JAP94528.1"/>
    <property type="molecule type" value="Transcribed_RNA"/>
</dbReference>
<keyword evidence="3" id="KW-0347">Helicase</keyword>
<evidence type="ECO:0000256" key="3">
    <source>
        <dbReference type="ARBA" id="ARBA00022806"/>
    </source>
</evidence>
<feature type="non-terminal residue" evidence="8">
    <location>
        <position position="1"/>
    </location>
</feature>
<organism evidence="8">
    <name type="scientific">Trepomonas sp. PC1</name>
    <dbReference type="NCBI Taxonomy" id="1076344"/>
    <lineage>
        <taxon>Eukaryota</taxon>
        <taxon>Metamonada</taxon>
        <taxon>Diplomonadida</taxon>
        <taxon>Hexamitidae</taxon>
        <taxon>Hexamitinae</taxon>
        <taxon>Trepomonas</taxon>
    </lineage>
</organism>
<dbReference type="GO" id="GO:0000812">
    <property type="term" value="C:Swr1 complex"/>
    <property type="evidence" value="ECO:0007669"/>
    <property type="project" value="TreeGrafter"/>
</dbReference>
<dbReference type="GO" id="GO:0005524">
    <property type="term" value="F:ATP binding"/>
    <property type="evidence" value="ECO:0007669"/>
    <property type="project" value="UniProtKB-KW"/>
</dbReference>
<evidence type="ECO:0000256" key="5">
    <source>
        <dbReference type="ARBA" id="ARBA00023125"/>
    </source>
</evidence>
<dbReference type="Pfam" id="PF00176">
    <property type="entry name" value="SNF2-rel_dom"/>
    <property type="match status" value="1"/>
</dbReference>
<dbReference type="InterPro" id="IPR014001">
    <property type="entry name" value="Helicase_ATP-bd"/>
</dbReference>
<evidence type="ECO:0000259" key="7">
    <source>
        <dbReference type="PROSITE" id="PS51192"/>
    </source>
</evidence>
<feature type="domain" description="Helicase ATP-binding" evidence="7">
    <location>
        <begin position="38"/>
        <end position="177"/>
    </location>
</feature>
<keyword evidence="6" id="KW-0539">Nucleus</keyword>
<dbReference type="PANTHER" id="PTHR45685">
    <property type="entry name" value="HELICASE SRCAP-RELATED"/>
    <property type="match status" value="1"/>
</dbReference>
<keyword evidence="5" id="KW-0238">DNA-binding</keyword>
<gene>
    <name evidence="8" type="ORF">TPC1_12787</name>
</gene>
<protein>
    <submittedName>
        <fullName evidence="8">SNF2 family N-terminal domain containing protein</fullName>
    </submittedName>
</protein>
<reference evidence="8" key="1">
    <citation type="submission" date="2015-07" db="EMBL/GenBank/DDBJ databases">
        <title>Adaptation to a free-living lifestyle via gene acquisitions in the diplomonad Trepomonas sp. PC1.</title>
        <authorList>
            <person name="Xu F."/>
            <person name="Jerlstrom-Hultqvist J."/>
            <person name="Kolisko M."/>
            <person name="Simpson A.G.B."/>
            <person name="Roger A.J."/>
            <person name="Svard S.G."/>
            <person name="Andersson J.O."/>
        </authorList>
    </citation>
    <scope>NUCLEOTIDE SEQUENCE</scope>
    <source>
        <strain evidence="8">PC1</strain>
    </source>
</reference>
<dbReference type="AlphaFoldDB" id="A0A146KE95"/>
<dbReference type="GO" id="GO:0004386">
    <property type="term" value="F:helicase activity"/>
    <property type="evidence" value="ECO:0007669"/>
    <property type="project" value="UniProtKB-KW"/>
</dbReference>
<comment type="subcellular location">
    <subcellularLocation>
        <location evidence="1">Nucleus</location>
    </subcellularLocation>
</comment>
<evidence type="ECO:0000256" key="1">
    <source>
        <dbReference type="ARBA" id="ARBA00004123"/>
    </source>
</evidence>
<dbReference type="SMART" id="SM00487">
    <property type="entry name" value="DEXDc"/>
    <property type="match status" value="1"/>
</dbReference>
<dbReference type="Gene3D" id="3.40.50.10810">
    <property type="entry name" value="Tandem AAA-ATPase domain"/>
    <property type="match status" value="1"/>
</dbReference>
<dbReference type="InterPro" id="IPR050520">
    <property type="entry name" value="INO80/SWR1_helicase"/>
</dbReference>
<dbReference type="PROSITE" id="PS51192">
    <property type="entry name" value="HELICASE_ATP_BIND_1"/>
    <property type="match status" value="1"/>
</dbReference>
<feature type="non-terminal residue" evidence="8">
    <location>
        <position position="177"/>
    </location>
</feature>
<evidence type="ECO:0000256" key="6">
    <source>
        <dbReference type="ARBA" id="ARBA00023242"/>
    </source>
</evidence>
<evidence type="ECO:0000256" key="4">
    <source>
        <dbReference type="ARBA" id="ARBA00022840"/>
    </source>
</evidence>
<dbReference type="PANTHER" id="PTHR45685:SF1">
    <property type="entry name" value="HELICASE SRCAP"/>
    <property type="match status" value="1"/>
</dbReference>
<dbReference type="InterPro" id="IPR000330">
    <property type="entry name" value="SNF2_N"/>
</dbReference>
<proteinExistence type="predicted"/>
<accession>A0A146KE95</accession>
<dbReference type="InterPro" id="IPR038718">
    <property type="entry name" value="SNF2-like_sf"/>
</dbReference>
<dbReference type="GO" id="GO:0006338">
    <property type="term" value="P:chromatin remodeling"/>
    <property type="evidence" value="ECO:0007669"/>
    <property type="project" value="TreeGrafter"/>
</dbReference>
<keyword evidence="4" id="KW-0067">ATP-binding</keyword>
<name>A0A146KE95_9EUKA</name>
<keyword evidence="3" id="KW-0378">Hydrolase</keyword>
<keyword evidence="2" id="KW-0547">Nucleotide-binding</keyword>
<dbReference type="InterPro" id="IPR027417">
    <property type="entry name" value="P-loop_NTPase"/>
</dbReference>
<dbReference type="GO" id="GO:0003677">
    <property type="term" value="F:DNA binding"/>
    <property type="evidence" value="ECO:0007669"/>
    <property type="project" value="UniProtKB-KW"/>
</dbReference>
<dbReference type="GO" id="GO:0016887">
    <property type="term" value="F:ATP hydrolysis activity"/>
    <property type="evidence" value="ECO:0007669"/>
    <property type="project" value="TreeGrafter"/>
</dbReference>
<dbReference type="SUPFAM" id="SSF52540">
    <property type="entry name" value="P-loop containing nucleoside triphosphate hydrolases"/>
    <property type="match status" value="1"/>
</dbReference>
<evidence type="ECO:0000256" key="2">
    <source>
        <dbReference type="ARBA" id="ARBA00022741"/>
    </source>
</evidence>
<dbReference type="GO" id="GO:0042393">
    <property type="term" value="F:histone binding"/>
    <property type="evidence" value="ECO:0007669"/>
    <property type="project" value="TreeGrafter"/>
</dbReference>
<sequence>EQIAEQIAKYKDFQLPYLLDTQSGTLRPYQMHGMRFLCACTKLGYNCLLADDLGLGKSLQTIAMLCQLAIEGVQGPHLLVVPSTLLYNWENEFKKWAPCFKVLVYYGTKPEREKLRNGWSYEQHSLVVLTSYNIAVQDSAFLRRKNFYYLILDEAHLIRNQKSKAWNTLLDLRSLHK</sequence>
<evidence type="ECO:0000313" key="8">
    <source>
        <dbReference type="EMBL" id="JAP94528.1"/>
    </source>
</evidence>